<evidence type="ECO:0000313" key="2">
    <source>
        <dbReference type="EMBL" id="EDO29912.1"/>
    </source>
</evidence>
<dbReference type="PhylomeDB" id="A7T2A7"/>
<dbReference type="HOGENOM" id="CLU_2533997_0_0_1"/>
<feature type="non-terminal residue" evidence="2">
    <location>
        <position position="96"/>
    </location>
</feature>
<feature type="transmembrane region" description="Helical" evidence="1">
    <location>
        <begin position="51"/>
        <end position="71"/>
    </location>
</feature>
<sequence length="96" mass="10593">CVLPCSVCLAHTARVSMDICVCLTMFCLSGSYCPCFYGYLRVSYHVLSVWLIRPVFLWISACVLPCSVCLAHTARVSIDICVCLTMFCLSGSYCPC</sequence>
<proteinExistence type="predicted"/>
<feature type="transmembrane region" description="Helical" evidence="1">
    <location>
        <begin position="19"/>
        <end position="39"/>
    </location>
</feature>
<accession>A7T2A7</accession>
<dbReference type="AlphaFoldDB" id="A7T2A7"/>
<dbReference type="InParanoid" id="A7T2A7"/>
<keyword evidence="1" id="KW-0812">Transmembrane</keyword>
<name>A7T2A7_NEMVE</name>
<dbReference type="EMBL" id="DS470224">
    <property type="protein sequence ID" value="EDO29912.1"/>
    <property type="molecule type" value="Genomic_DNA"/>
</dbReference>
<protein>
    <submittedName>
        <fullName evidence="2">Uncharacterized protein</fullName>
    </submittedName>
</protein>
<feature type="non-terminal residue" evidence="2">
    <location>
        <position position="1"/>
    </location>
</feature>
<dbReference type="Proteomes" id="UP000001593">
    <property type="component" value="Unassembled WGS sequence"/>
</dbReference>
<keyword evidence="3" id="KW-1185">Reference proteome</keyword>
<gene>
    <name evidence="2" type="ORF">NEMVEDRAFT_v1g142890</name>
</gene>
<evidence type="ECO:0000313" key="3">
    <source>
        <dbReference type="Proteomes" id="UP000001593"/>
    </source>
</evidence>
<evidence type="ECO:0000256" key="1">
    <source>
        <dbReference type="SAM" id="Phobius"/>
    </source>
</evidence>
<keyword evidence="1" id="KW-0472">Membrane</keyword>
<reference evidence="2 3" key="1">
    <citation type="journal article" date="2007" name="Science">
        <title>Sea anemone genome reveals ancestral eumetazoan gene repertoire and genomic organization.</title>
        <authorList>
            <person name="Putnam N.H."/>
            <person name="Srivastava M."/>
            <person name="Hellsten U."/>
            <person name="Dirks B."/>
            <person name="Chapman J."/>
            <person name="Salamov A."/>
            <person name="Terry A."/>
            <person name="Shapiro H."/>
            <person name="Lindquist E."/>
            <person name="Kapitonov V.V."/>
            <person name="Jurka J."/>
            <person name="Genikhovich G."/>
            <person name="Grigoriev I.V."/>
            <person name="Lucas S.M."/>
            <person name="Steele R.E."/>
            <person name="Finnerty J.R."/>
            <person name="Technau U."/>
            <person name="Martindale M.Q."/>
            <person name="Rokhsar D.S."/>
        </authorList>
    </citation>
    <scope>NUCLEOTIDE SEQUENCE [LARGE SCALE GENOMIC DNA]</scope>
    <source>
        <strain evidence="3">CH2 X CH6</strain>
    </source>
</reference>
<keyword evidence="1" id="KW-1133">Transmembrane helix</keyword>
<organism evidence="2 3">
    <name type="scientific">Nematostella vectensis</name>
    <name type="common">Starlet sea anemone</name>
    <dbReference type="NCBI Taxonomy" id="45351"/>
    <lineage>
        <taxon>Eukaryota</taxon>
        <taxon>Metazoa</taxon>
        <taxon>Cnidaria</taxon>
        <taxon>Anthozoa</taxon>
        <taxon>Hexacorallia</taxon>
        <taxon>Actiniaria</taxon>
        <taxon>Edwardsiidae</taxon>
        <taxon>Nematostella</taxon>
    </lineage>
</organism>